<keyword evidence="2" id="KW-0472">Membrane</keyword>
<organism evidence="3 4">
    <name type="scientific">Sphingobium cupriresistens LL01</name>
    <dbReference type="NCBI Taxonomy" id="1420583"/>
    <lineage>
        <taxon>Bacteria</taxon>
        <taxon>Pseudomonadati</taxon>
        <taxon>Pseudomonadota</taxon>
        <taxon>Alphaproteobacteria</taxon>
        <taxon>Sphingomonadales</taxon>
        <taxon>Sphingomonadaceae</taxon>
        <taxon>Sphingobium</taxon>
    </lineage>
</organism>
<sequence>MRIGTRPRFVVTICAGSFLLFLVQPMIARMALPRLGGAPSVWNSAMLVYQALLLGGYAYAHMLGRFPARRQALIHLSLFLIAAIFLPIGLMGWQPPQDMEPALWVLWLLGASIGPLFFVVAAQAPLLQRWFALSEARDPYPLYAASNLGSFAGLIAYPLLVEPLLTLKAQSLLWSLCYGALFFLVYASARRLPPGGAGEVTAQASDAPRPDGRRMLHWMALAAVPSGLMMSTSLYLTTDIVAMPLLWVLPLGLYLLSFTVAFAARRGAADFSILIAPLILPIGACIAFTGGIHFPVFIALGILAVLFVVAIALHARLYDLRPEPAHLTRFYLLMSVGGMVGGLFCALLAPLIFDWTYEYPILLIAAALLLPAREATLRLPRLLWEDARRRVWLAPLMLLLGLALSMVGGGLALGDATPPLVKSLSFCAIIAMAILTLGQRFMTAAMLVYLMLCLSGWEKLSQSASGMLTRSYFGVYGVANKSATERILFHGTTLHGVQNLEPGRERDPTSYYAPKSGVGLALGHAPDLFGGKARIDVVGLGAGTLACYARPGQTWRFYEIDPAIVAIARDPADFSFLARCQPRADIVIGDARMTLVRQPAGGADIVVIDAFSSDSIPMHLLTREAMAIYGRRLAPGGLLLIHISNRYLDLRPVVAGDAMAGGWHARLRHYKPAKRDAARRYAASIWVALSRDPSQLDRLARVSDGETWRWLNPTPGFSAWTDDHASILPVLKIRP</sequence>
<dbReference type="PATRIC" id="fig|1420583.3.peg.939"/>
<feature type="transmembrane region" description="Helical" evidence="2">
    <location>
        <begin position="391"/>
        <end position="411"/>
    </location>
</feature>
<dbReference type="NCBIfam" id="NF037959">
    <property type="entry name" value="MFS_SpdSyn"/>
    <property type="match status" value="1"/>
</dbReference>
<evidence type="ECO:0008006" key="5">
    <source>
        <dbReference type="Google" id="ProtNLM"/>
    </source>
</evidence>
<dbReference type="PANTHER" id="PTHR43317:SF1">
    <property type="entry name" value="THERMOSPERMINE SYNTHASE ACAULIS5"/>
    <property type="match status" value="1"/>
</dbReference>
<dbReference type="GO" id="GO:0006596">
    <property type="term" value="P:polyamine biosynthetic process"/>
    <property type="evidence" value="ECO:0007669"/>
    <property type="project" value="UniProtKB-KW"/>
</dbReference>
<feature type="transmembrane region" description="Helical" evidence="2">
    <location>
        <begin position="215"/>
        <end position="236"/>
    </location>
</feature>
<keyword evidence="2" id="KW-0812">Transmembrane</keyword>
<dbReference type="AlphaFoldDB" id="A0A0J7Y165"/>
<evidence type="ECO:0000256" key="2">
    <source>
        <dbReference type="SAM" id="Phobius"/>
    </source>
</evidence>
<dbReference type="Proteomes" id="UP000052232">
    <property type="component" value="Unassembled WGS sequence"/>
</dbReference>
<feature type="transmembrane region" description="Helical" evidence="2">
    <location>
        <begin position="242"/>
        <end position="264"/>
    </location>
</feature>
<feature type="transmembrane region" description="Helical" evidence="2">
    <location>
        <begin position="271"/>
        <end position="290"/>
    </location>
</feature>
<keyword evidence="1" id="KW-0620">Polyamine biosynthesis</keyword>
<proteinExistence type="predicted"/>
<reference evidence="3 4" key="1">
    <citation type="journal article" date="2015" name="G3 (Bethesda)">
        <title>Insights into Ongoing Evolution of the Hexachlorocyclohexane Catabolic Pathway from Comparative Genomics of Ten Sphingomonadaceae Strains.</title>
        <authorList>
            <person name="Pearce S.L."/>
            <person name="Oakeshott J.G."/>
            <person name="Pandey G."/>
        </authorList>
    </citation>
    <scope>NUCLEOTIDE SEQUENCE [LARGE SCALE GENOMIC DNA]</scope>
    <source>
        <strain evidence="3 4">LL01</strain>
    </source>
</reference>
<feature type="transmembrane region" description="Helical" evidence="2">
    <location>
        <begin position="140"/>
        <end position="160"/>
    </location>
</feature>
<evidence type="ECO:0000313" key="3">
    <source>
        <dbReference type="EMBL" id="KMS57519.1"/>
    </source>
</evidence>
<feature type="transmembrane region" description="Helical" evidence="2">
    <location>
        <begin position="296"/>
        <end position="318"/>
    </location>
</feature>
<name>A0A0J7Y165_9SPHN</name>
<evidence type="ECO:0000313" key="4">
    <source>
        <dbReference type="Proteomes" id="UP000052232"/>
    </source>
</evidence>
<dbReference type="InterPro" id="IPR029063">
    <property type="entry name" value="SAM-dependent_MTases_sf"/>
</dbReference>
<keyword evidence="4" id="KW-1185">Reference proteome</keyword>
<dbReference type="RefSeq" id="WP_066601026.1">
    <property type="nucleotide sequence ID" value="NZ_KQ130434.1"/>
</dbReference>
<feature type="transmembrane region" description="Helical" evidence="2">
    <location>
        <begin position="330"/>
        <end position="353"/>
    </location>
</feature>
<dbReference type="Gene3D" id="3.40.50.150">
    <property type="entry name" value="Vaccinia Virus protein VP39"/>
    <property type="match status" value="1"/>
</dbReference>
<dbReference type="STRING" id="1420583.V473_04665"/>
<comment type="caution">
    <text evidence="3">The sequence shown here is derived from an EMBL/GenBank/DDBJ whole genome shotgun (WGS) entry which is preliminary data.</text>
</comment>
<feature type="transmembrane region" description="Helical" evidence="2">
    <location>
        <begin position="72"/>
        <end position="93"/>
    </location>
</feature>
<dbReference type="EMBL" id="JACT01000001">
    <property type="protein sequence ID" value="KMS57519.1"/>
    <property type="molecule type" value="Genomic_DNA"/>
</dbReference>
<keyword evidence="2" id="KW-1133">Transmembrane helix</keyword>
<feature type="transmembrane region" description="Helical" evidence="2">
    <location>
        <begin position="172"/>
        <end position="189"/>
    </location>
</feature>
<accession>A0A0J7Y165</accession>
<gene>
    <name evidence="3" type="ORF">V473_04665</name>
</gene>
<evidence type="ECO:0000256" key="1">
    <source>
        <dbReference type="ARBA" id="ARBA00023115"/>
    </source>
</evidence>
<dbReference type="PANTHER" id="PTHR43317">
    <property type="entry name" value="THERMOSPERMINE SYNTHASE ACAULIS5"/>
    <property type="match status" value="1"/>
</dbReference>
<feature type="transmembrane region" description="Helical" evidence="2">
    <location>
        <begin position="41"/>
        <end position="60"/>
    </location>
</feature>
<feature type="transmembrane region" description="Helical" evidence="2">
    <location>
        <begin position="423"/>
        <end position="452"/>
    </location>
</feature>
<dbReference type="SUPFAM" id="SSF53335">
    <property type="entry name" value="S-adenosyl-L-methionine-dependent methyltransferases"/>
    <property type="match status" value="1"/>
</dbReference>
<protein>
    <recommendedName>
        <fullName evidence="5">Spermidine synthase</fullName>
    </recommendedName>
</protein>
<feature type="transmembrane region" description="Helical" evidence="2">
    <location>
        <begin position="105"/>
        <end position="128"/>
    </location>
</feature>